<dbReference type="CDD" id="cd20544">
    <property type="entry name" value="CYCLIN_AtCycD-like_rpt2"/>
    <property type="match status" value="1"/>
</dbReference>
<keyword evidence="3 5" id="KW-0195">Cyclin</keyword>
<feature type="compositionally biased region" description="Basic and acidic residues" evidence="6">
    <location>
        <begin position="329"/>
        <end position="346"/>
    </location>
</feature>
<evidence type="ECO:0000256" key="3">
    <source>
        <dbReference type="ARBA" id="ARBA00023127"/>
    </source>
</evidence>
<dbReference type="InterPro" id="IPR006671">
    <property type="entry name" value="Cyclin_N"/>
</dbReference>
<dbReference type="PANTHER" id="PTHR10177">
    <property type="entry name" value="CYCLINS"/>
    <property type="match status" value="1"/>
</dbReference>
<dbReference type="Pfam" id="PF02984">
    <property type="entry name" value="Cyclin_C"/>
    <property type="match status" value="1"/>
</dbReference>
<evidence type="ECO:0000256" key="4">
    <source>
        <dbReference type="ARBA" id="ARBA00023306"/>
    </source>
</evidence>
<dbReference type="SMART" id="SM00385">
    <property type="entry name" value="CYCLIN"/>
    <property type="match status" value="1"/>
</dbReference>
<name>A0A2G2WZM1_CAPBA</name>
<dbReference type="STRING" id="33114.A0A2G2WZM1"/>
<dbReference type="FunFam" id="1.10.472.10:FF:000060">
    <property type="entry name" value="D6-type cyclin"/>
    <property type="match status" value="1"/>
</dbReference>
<evidence type="ECO:0000313" key="9">
    <source>
        <dbReference type="Proteomes" id="UP000224567"/>
    </source>
</evidence>
<dbReference type="InterPro" id="IPR013763">
    <property type="entry name" value="Cyclin-like_dom"/>
</dbReference>
<dbReference type="CDD" id="cd20543">
    <property type="entry name" value="CYCLIN_AtCycD-like_rpt1"/>
    <property type="match status" value="1"/>
</dbReference>
<dbReference type="Pfam" id="PF00134">
    <property type="entry name" value="Cyclin_N"/>
    <property type="match status" value="1"/>
</dbReference>
<dbReference type="InterPro" id="IPR036915">
    <property type="entry name" value="Cyclin-like_sf"/>
</dbReference>
<keyword evidence="4" id="KW-0131">Cell cycle</keyword>
<evidence type="ECO:0000256" key="6">
    <source>
        <dbReference type="SAM" id="MobiDB-lite"/>
    </source>
</evidence>
<dbReference type="Proteomes" id="UP000224567">
    <property type="component" value="Unassembled WGS sequence"/>
</dbReference>
<dbReference type="EMBL" id="MLFT02000004">
    <property type="protein sequence ID" value="PHT50629.1"/>
    <property type="molecule type" value="Genomic_DNA"/>
</dbReference>
<proteinExistence type="inferred from homology"/>
<organism evidence="8 9">
    <name type="scientific">Capsicum baccatum</name>
    <name type="common">Peruvian pepper</name>
    <dbReference type="NCBI Taxonomy" id="33114"/>
    <lineage>
        <taxon>Eukaryota</taxon>
        <taxon>Viridiplantae</taxon>
        <taxon>Streptophyta</taxon>
        <taxon>Embryophyta</taxon>
        <taxon>Tracheophyta</taxon>
        <taxon>Spermatophyta</taxon>
        <taxon>Magnoliopsida</taxon>
        <taxon>eudicotyledons</taxon>
        <taxon>Gunneridae</taxon>
        <taxon>Pentapetalae</taxon>
        <taxon>asterids</taxon>
        <taxon>lamiids</taxon>
        <taxon>Solanales</taxon>
        <taxon>Solanaceae</taxon>
        <taxon>Solanoideae</taxon>
        <taxon>Capsiceae</taxon>
        <taxon>Capsicum</taxon>
    </lineage>
</organism>
<reference evidence="8 9" key="1">
    <citation type="journal article" date="2017" name="Genome Biol.">
        <title>New reference genome sequences of hot pepper reveal the massive evolution of plant disease-resistance genes by retroduplication.</title>
        <authorList>
            <person name="Kim S."/>
            <person name="Park J."/>
            <person name="Yeom S.I."/>
            <person name="Kim Y.M."/>
            <person name="Seo E."/>
            <person name="Kim K.T."/>
            <person name="Kim M.S."/>
            <person name="Lee J.M."/>
            <person name="Cheong K."/>
            <person name="Shin H.S."/>
            <person name="Kim S.B."/>
            <person name="Han K."/>
            <person name="Lee J."/>
            <person name="Park M."/>
            <person name="Lee H.A."/>
            <person name="Lee H.Y."/>
            <person name="Lee Y."/>
            <person name="Oh S."/>
            <person name="Lee J.H."/>
            <person name="Choi E."/>
            <person name="Choi E."/>
            <person name="Lee S.E."/>
            <person name="Jeon J."/>
            <person name="Kim H."/>
            <person name="Choi G."/>
            <person name="Song H."/>
            <person name="Lee J."/>
            <person name="Lee S.C."/>
            <person name="Kwon J.K."/>
            <person name="Lee H.Y."/>
            <person name="Koo N."/>
            <person name="Hong Y."/>
            <person name="Kim R.W."/>
            <person name="Kang W.H."/>
            <person name="Huh J.H."/>
            <person name="Kang B.C."/>
            <person name="Yang T.J."/>
            <person name="Lee Y.H."/>
            <person name="Bennetzen J.L."/>
            <person name="Choi D."/>
        </authorList>
    </citation>
    <scope>NUCLEOTIDE SEQUENCE [LARGE SCALE GENOMIC DNA]</scope>
    <source>
        <strain evidence="9">cv. PBC81</strain>
        <tissue evidence="8">Leaf</tissue>
    </source>
</reference>
<evidence type="ECO:0000256" key="5">
    <source>
        <dbReference type="RuleBase" id="RU000383"/>
    </source>
</evidence>
<dbReference type="SUPFAM" id="SSF47954">
    <property type="entry name" value="Cyclin-like"/>
    <property type="match status" value="2"/>
</dbReference>
<keyword evidence="2" id="KW-0132">Cell division</keyword>
<accession>A0A2G2WZM1</accession>
<evidence type="ECO:0000259" key="7">
    <source>
        <dbReference type="SMART" id="SM00385"/>
    </source>
</evidence>
<dbReference type="InterPro" id="IPR039361">
    <property type="entry name" value="Cyclin"/>
</dbReference>
<dbReference type="Gene3D" id="1.10.472.10">
    <property type="entry name" value="Cyclin-like"/>
    <property type="match status" value="2"/>
</dbReference>
<dbReference type="FunFam" id="1.10.472.10:FF:000040">
    <property type="entry name" value="D6-type cyclin"/>
    <property type="match status" value="1"/>
</dbReference>
<protein>
    <recommendedName>
        <fullName evidence="7">Cyclin-like domain-containing protein</fullName>
    </recommendedName>
</protein>
<comment type="similarity">
    <text evidence="1">Belongs to the cyclin family. Cyclin D subfamily.</text>
</comment>
<comment type="caution">
    <text evidence="8">The sequence shown here is derived from an EMBL/GenBank/DDBJ whole genome shotgun (WGS) entry which is preliminary data.</text>
</comment>
<evidence type="ECO:0000256" key="2">
    <source>
        <dbReference type="ARBA" id="ARBA00022618"/>
    </source>
</evidence>
<feature type="region of interest" description="Disordered" evidence="6">
    <location>
        <begin position="321"/>
        <end position="346"/>
    </location>
</feature>
<dbReference type="GO" id="GO:0051301">
    <property type="term" value="P:cell division"/>
    <property type="evidence" value="ECO:0007669"/>
    <property type="project" value="UniProtKB-KW"/>
</dbReference>
<gene>
    <name evidence="8" type="ORF">CQW23_10376</name>
</gene>
<dbReference type="AlphaFoldDB" id="A0A2G2WZM1"/>
<keyword evidence="9" id="KW-1185">Reference proteome</keyword>
<evidence type="ECO:0000256" key="1">
    <source>
        <dbReference type="ARBA" id="ARBA00009065"/>
    </source>
</evidence>
<evidence type="ECO:0000313" key="8">
    <source>
        <dbReference type="EMBL" id="PHT50629.1"/>
    </source>
</evidence>
<sequence length="346" mass="39191">MAKNSYDFVGVDLLCTEAESCVFDDFDSLDIGEKNDEINSKDLSFIENGSGSDGLIDLPILSEERFSFMVKKEIDFLPKDDYLKRLRSGDLFLSVRKEAVDWIWKAYMHYGFRERTFCLSMNYLDRALSLYESPPSKSWTVQLLAVACLSLAAKVEEISVPLLTELQVGDPKFLFGGISIQRMELLILRTLKWRMQAYTPCTFIDYFVRKMNDDQIPSGHLISKSMQLILSSIRGIDFLEFRTSEIAAAVTISVSKEMLAKDIDKAMPCYFIHVQKDRVLKCLELIQDLPLVSGTMPTAQSPNGVLEAACLNYKSDESTVGSCPNASHKSSDNKRRKLDTSLEERI</sequence>
<reference evidence="9" key="2">
    <citation type="journal article" date="2017" name="J. Anim. Genet.">
        <title>Multiple reference genome sequences of hot pepper reveal the massive evolution of plant disease resistance genes by retroduplication.</title>
        <authorList>
            <person name="Kim S."/>
            <person name="Park J."/>
            <person name="Yeom S.-I."/>
            <person name="Kim Y.-M."/>
            <person name="Seo E."/>
            <person name="Kim K.-T."/>
            <person name="Kim M.-S."/>
            <person name="Lee J.M."/>
            <person name="Cheong K."/>
            <person name="Shin H.-S."/>
            <person name="Kim S.-B."/>
            <person name="Han K."/>
            <person name="Lee J."/>
            <person name="Park M."/>
            <person name="Lee H.-A."/>
            <person name="Lee H.-Y."/>
            <person name="Lee Y."/>
            <person name="Oh S."/>
            <person name="Lee J.H."/>
            <person name="Choi E."/>
            <person name="Choi E."/>
            <person name="Lee S.E."/>
            <person name="Jeon J."/>
            <person name="Kim H."/>
            <person name="Choi G."/>
            <person name="Song H."/>
            <person name="Lee J."/>
            <person name="Lee S.-C."/>
            <person name="Kwon J.-K."/>
            <person name="Lee H.-Y."/>
            <person name="Koo N."/>
            <person name="Hong Y."/>
            <person name="Kim R.W."/>
            <person name="Kang W.-H."/>
            <person name="Huh J.H."/>
            <person name="Kang B.-C."/>
            <person name="Yang T.-J."/>
            <person name="Lee Y.-H."/>
            <person name="Bennetzen J.L."/>
            <person name="Choi D."/>
        </authorList>
    </citation>
    <scope>NUCLEOTIDE SEQUENCE [LARGE SCALE GENOMIC DNA]</scope>
    <source>
        <strain evidence="9">cv. PBC81</strain>
    </source>
</reference>
<dbReference type="InterPro" id="IPR004367">
    <property type="entry name" value="Cyclin_C-dom"/>
</dbReference>
<feature type="domain" description="Cyclin-like" evidence="7">
    <location>
        <begin position="101"/>
        <end position="189"/>
    </location>
</feature>
<dbReference type="OrthoDB" id="5590282at2759"/>